<reference evidence="1" key="1">
    <citation type="submission" date="2021-03" db="EMBL/GenBank/DDBJ databases">
        <title>Complete Genome of Pseudoalteromonas xiamenensis STKMTI.2, a new potential marine bacterium producing anti-Vibrio compounds.</title>
        <authorList>
            <person name="Handayani D.P."/>
            <person name="Isnansetyo A."/>
            <person name="Istiqomah I."/>
            <person name="Jumina J."/>
        </authorList>
    </citation>
    <scope>NUCLEOTIDE SEQUENCE</scope>
    <source>
        <strain evidence="1">STKMTI.2</strain>
    </source>
</reference>
<dbReference type="PANTHER" id="PTHR38436:SF1">
    <property type="entry name" value="ESTER CYCLASE"/>
    <property type="match status" value="1"/>
</dbReference>
<dbReference type="Pfam" id="PF07366">
    <property type="entry name" value="SnoaL"/>
    <property type="match status" value="1"/>
</dbReference>
<dbReference type="InterPro" id="IPR032710">
    <property type="entry name" value="NTF2-like_dom_sf"/>
</dbReference>
<evidence type="ECO:0000313" key="1">
    <source>
        <dbReference type="EMBL" id="QTH71315.1"/>
    </source>
</evidence>
<name>A0A975DHJ5_9GAMM</name>
<dbReference type="GO" id="GO:0030638">
    <property type="term" value="P:polyketide metabolic process"/>
    <property type="evidence" value="ECO:0007669"/>
    <property type="project" value="InterPro"/>
</dbReference>
<dbReference type="Proteomes" id="UP000664904">
    <property type="component" value="Chromosome"/>
</dbReference>
<accession>A0A975DHJ5</accession>
<dbReference type="InterPro" id="IPR009959">
    <property type="entry name" value="Cyclase_SnoaL-like"/>
</dbReference>
<sequence length="139" mass="15856">MNKEILKDFIQRVWNEGDISAISEYLADSYHVMHDPGDPWNGMTLDVAGFQNRVSISRAPVPDQRFEIQSLFENEDSVCMTWLWKGTHLGEIAGIPPTGKTLHMSGATVYFFENNKISGHWQVADRLSIFQQLQANRSQ</sequence>
<dbReference type="KEGG" id="pxi:J5O05_16230"/>
<gene>
    <name evidence="1" type="ORF">J5O05_16230</name>
</gene>
<dbReference type="SUPFAM" id="SSF54427">
    <property type="entry name" value="NTF2-like"/>
    <property type="match status" value="1"/>
</dbReference>
<keyword evidence="2" id="KW-1185">Reference proteome</keyword>
<dbReference type="PANTHER" id="PTHR38436">
    <property type="entry name" value="POLYKETIDE CYCLASE SNOAL-LIKE DOMAIN"/>
    <property type="match status" value="1"/>
</dbReference>
<organism evidence="1 2">
    <name type="scientific">Pseudoalteromonas xiamenensis</name>
    <dbReference type="NCBI Taxonomy" id="882626"/>
    <lineage>
        <taxon>Bacteria</taxon>
        <taxon>Pseudomonadati</taxon>
        <taxon>Pseudomonadota</taxon>
        <taxon>Gammaproteobacteria</taxon>
        <taxon>Alteromonadales</taxon>
        <taxon>Pseudoalteromonadaceae</taxon>
        <taxon>Pseudoalteromonas</taxon>
    </lineage>
</organism>
<dbReference type="AlphaFoldDB" id="A0A975DHJ5"/>
<proteinExistence type="predicted"/>
<dbReference type="RefSeq" id="WP_208842956.1">
    <property type="nucleotide sequence ID" value="NZ_CP072133.1"/>
</dbReference>
<protein>
    <submittedName>
        <fullName evidence="1">Ester cyclase</fullName>
    </submittedName>
</protein>
<evidence type="ECO:0000313" key="2">
    <source>
        <dbReference type="Proteomes" id="UP000664904"/>
    </source>
</evidence>
<dbReference type="EMBL" id="CP072133">
    <property type="protein sequence ID" value="QTH71315.1"/>
    <property type="molecule type" value="Genomic_DNA"/>
</dbReference>
<dbReference type="Gene3D" id="3.10.450.50">
    <property type="match status" value="1"/>
</dbReference>